<reference evidence="1 2" key="1">
    <citation type="submission" date="2018-02" db="EMBL/GenBank/DDBJ databases">
        <title>Fusarium culmorum secondary metabolites in fungal-bacterial-plant interactions.</title>
        <authorList>
            <person name="Schmidt R."/>
        </authorList>
    </citation>
    <scope>NUCLEOTIDE SEQUENCE [LARGE SCALE GENOMIC DNA]</scope>
    <source>
        <strain evidence="1 2">PV</strain>
    </source>
</reference>
<evidence type="ECO:0000313" key="2">
    <source>
        <dbReference type="Proteomes" id="UP000241587"/>
    </source>
</evidence>
<dbReference type="SUPFAM" id="SSF56112">
    <property type="entry name" value="Protein kinase-like (PK-like)"/>
    <property type="match status" value="1"/>
</dbReference>
<dbReference type="Proteomes" id="UP000241587">
    <property type="component" value="Unassembled WGS sequence"/>
</dbReference>
<organism evidence="1 2">
    <name type="scientific">Fusarium culmorum</name>
    <dbReference type="NCBI Taxonomy" id="5516"/>
    <lineage>
        <taxon>Eukaryota</taxon>
        <taxon>Fungi</taxon>
        <taxon>Dikarya</taxon>
        <taxon>Ascomycota</taxon>
        <taxon>Pezizomycotina</taxon>
        <taxon>Sordariomycetes</taxon>
        <taxon>Hypocreomycetidae</taxon>
        <taxon>Hypocreales</taxon>
        <taxon>Nectriaceae</taxon>
        <taxon>Fusarium</taxon>
    </lineage>
</organism>
<dbReference type="AlphaFoldDB" id="A0A2T4GIW2"/>
<sequence length="178" mass="20575">MFLRHRPAFFRPKQPLSTVTVSSIIYHDQHPDAHYEPVTHVTSATWIVTHRRRLSRQLAVVQLLSHDNTATVDHFQQIAHMHIAKPVATYYNAVGIYLVYEYVDLDFREMLPLSQPEIATLMHQVMTAVHHLIQQGFAFRIDAIRISCYGIVKLGKHSHRFCRVQPGCIVCRLAHPSF</sequence>
<dbReference type="EMBL" id="PVEM01000014">
    <property type="protein sequence ID" value="PTD03469.1"/>
    <property type="molecule type" value="Genomic_DNA"/>
</dbReference>
<evidence type="ECO:0000313" key="1">
    <source>
        <dbReference type="EMBL" id="PTD03469.1"/>
    </source>
</evidence>
<protein>
    <recommendedName>
        <fullName evidence="3">Protein kinase domain-containing protein</fullName>
    </recommendedName>
</protein>
<evidence type="ECO:0008006" key="3">
    <source>
        <dbReference type="Google" id="ProtNLM"/>
    </source>
</evidence>
<name>A0A2T4GIW2_FUSCU</name>
<accession>A0A2T4GIW2</accession>
<comment type="caution">
    <text evidence="1">The sequence shown here is derived from an EMBL/GenBank/DDBJ whole genome shotgun (WGS) entry which is preliminary data.</text>
</comment>
<dbReference type="OMA" id="ATWIVTH"/>
<keyword evidence="2" id="KW-1185">Reference proteome</keyword>
<dbReference type="InterPro" id="IPR011009">
    <property type="entry name" value="Kinase-like_dom_sf"/>
</dbReference>
<dbReference type="OrthoDB" id="5152837at2759"/>
<gene>
    <name evidence="1" type="ORF">FCULG_00012796</name>
</gene>
<proteinExistence type="predicted"/>